<reference evidence="9 10" key="1">
    <citation type="journal article" date="2015" name="Nature">
        <title>rRNA introns, odd ribosomes, and small enigmatic genomes across a large radiation of phyla.</title>
        <authorList>
            <person name="Brown C.T."/>
            <person name="Hug L.A."/>
            <person name="Thomas B.C."/>
            <person name="Sharon I."/>
            <person name="Castelle C.J."/>
            <person name="Singh A."/>
            <person name="Wilkins M.J."/>
            <person name="Williams K.H."/>
            <person name="Banfield J.F."/>
        </authorList>
    </citation>
    <scope>NUCLEOTIDE SEQUENCE [LARGE SCALE GENOMIC DNA]</scope>
</reference>
<comment type="subcellular location">
    <subcellularLocation>
        <location evidence="1">Cell membrane</location>
        <topology evidence="1">Multi-pass membrane protein</topology>
    </subcellularLocation>
</comment>
<feature type="domain" description="ComEC/Rec2-related protein" evidence="7">
    <location>
        <begin position="235"/>
        <end position="502"/>
    </location>
</feature>
<organism evidence="9 10">
    <name type="scientific">Candidatus Uhrbacteria bacterium GW2011_GWC2_41_11</name>
    <dbReference type="NCBI Taxonomy" id="1618985"/>
    <lineage>
        <taxon>Bacteria</taxon>
        <taxon>Candidatus Uhriibacteriota</taxon>
    </lineage>
</organism>
<evidence type="ECO:0000256" key="5">
    <source>
        <dbReference type="ARBA" id="ARBA00023136"/>
    </source>
</evidence>
<dbReference type="NCBIfam" id="TIGR00360">
    <property type="entry name" value="ComEC_N-term"/>
    <property type="match status" value="1"/>
</dbReference>
<evidence type="ECO:0000256" key="1">
    <source>
        <dbReference type="ARBA" id="ARBA00004651"/>
    </source>
</evidence>
<feature type="transmembrane region" description="Helical" evidence="6">
    <location>
        <begin position="356"/>
        <end position="377"/>
    </location>
</feature>
<dbReference type="PANTHER" id="PTHR30619">
    <property type="entry name" value="DNA INTERNALIZATION/COMPETENCE PROTEIN COMEC/REC2"/>
    <property type="match status" value="1"/>
</dbReference>
<evidence type="ECO:0000259" key="7">
    <source>
        <dbReference type="Pfam" id="PF03772"/>
    </source>
</evidence>
<protein>
    <submittedName>
        <fullName evidence="9">ComEC/Rec2-related protein</fullName>
    </submittedName>
</protein>
<dbReference type="InterPro" id="IPR052159">
    <property type="entry name" value="Competence_DNA_uptake"/>
</dbReference>
<keyword evidence="3 6" id="KW-0812">Transmembrane</keyword>
<dbReference type="InterPro" id="IPR025405">
    <property type="entry name" value="DUF4131"/>
</dbReference>
<feature type="transmembrane region" description="Helical" evidence="6">
    <location>
        <begin position="449"/>
        <end position="468"/>
    </location>
</feature>
<evidence type="ECO:0000256" key="3">
    <source>
        <dbReference type="ARBA" id="ARBA00022692"/>
    </source>
</evidence>
<feature type="domain" description="DUF4131" evidence="8">
    <location>
        <begin position="51"/>
        <end position="190"/>
    </location>
</feature>
<dbReference type="InterPro" id="IPR004477">
    <property type="entry name" value="ComEC_N"/>
</dbReference>
<keyword evidence="2" id="KW-1003">Cell membrane</keyword>
<keyword evidence="5 6" id="KW-0472">Membrane</keyword>
<dbReference type="Pfam" id="PF03772">
    <property type="entry name" value="Competence"/>
    <property type="match status" value="1"/>
</dbReference>
<gene>
    <name evidence="9" type="ORF">UU35_C0004G0062</name>
</gene>
<evidence type="ECO:0000259" key="8">
    <source>
        <dbReference type="Pfam" id="PF13567"/>
    </source>
</evidence>
<evidence type="ECO:0000313" key="10">
    <source>
        <dbReference type="Proteomes" id="UP000034616"/>
    </source>
</evidence>
<feature type="transmembrane region" description="Helical" evidence="6">
    <location>
        <begin position="256"/>
        <end position="279"/>
    </location>
</feature>
<proteinExistence type="predicted"/>
<dbReference type="GO" id="GO:0005886">
    <property type="term" value="C:plasma membrane"/>
    <property type="evidence" value="ECO:0007669"/>
    <property type="project" value="UniProtKB-SubCell"/>
</dbReference>
<evidence type="ECO:0000313" key="9">
    <source>
        <dbReference type="EMBL" id="KKR87289.1"/>
    </source>
</evidence>
<feature type="transmembrane region" description="Helical" evidence="6">
    <location>
        <begin position="291"/>
        <end position="321"/>
    </location>
</feature>
<comment type="caution">
    <text evidence="9">The sequence shown here is derived from an EMBL/GenBank/DDBJ whole genome shotgun (WGS) entry which is preliminary data.</text>
</comment>
<dbReference type="Proteomes" id="UP000034616">
    <property type="component" value="Unassembled WGS sequence"/>
</dbReference>
<feature type="transmembrane region" description="Helical" evidence="6">
    <location>
        <begin position="480"/>
        <end position="499"/>
    </location>
</feature>
<evidence type="ECO:0000256" key="2">
    <source>
        <dbReference type="ARBA" id="ARBA00022475"/>
    </source>
</evidence>
<feature type="transmembrane region" description="Helical" evidence="6">
    <location>
        <begin position="25"/>
        <end position="43"/>
    </location>
</feature>
<dbReference type="AlphaFoldDB" id="A0A0G0UED5"/>
<dbReference type="PANTHER" id="PTHR30619:SF7">
    <property type="entry name" value="BETA-LACTAMASE DOMAIN PROTEIN"/>
    <property type="match status" value="1"/>
</dbReference>
<accession>A0A0G0UED5</accession>
<feature type="transmembrane region" description="Helical" evidence="6">
    <location>
        <begin position="73"/>
        <end position="89"/>
    </location>
</feature>
<feature type="transmembrane region" description="Helical" evidence="6">
    <location>
        <begin position="389"/>
        <end position="408"/>
    </location>
</feature>
<evidence type="ECO:0000256" key="4">
    <source>
        <dbReference type="ARBA" id="ARBA00022989"/>
    </source>
</evidence>
<sequence length="510" mass="56198">MKEWEHQANGFREYVKRIVASPSRSFFVVCLSFIGGVVLAAFLNRPIFEIPFWIFANLFLFAALIFPSRTGKMILWILFAFLIGWLRFGQTFPPSGIPNLLELSGRQTVIKGKIQGEVVVRTNNQEVTLVNIQTPDEPLFGKLLVRIPRYPTVWTGDTLAFRCRIQVPESKPGFRYDRFLNSRGILATCSYPQELDIRPAKNFSFSRFLLQGKQTMLDTLALVLPEPHAGFVSGLLFGGSQTLSEDLRGDFSRVGVSHVTAASGYNVAIFSQLLLLWLMRSSLGRKRALPVAAGFVVIYVFLAGATAAVVRAGIMALLAMLGTGWGRTPSMRNILALTAVVMLLLNPRLLFDDVGFQLSFAATIGLVLLASRFESLFRFVPETFGVRTSLAATFAATTLSTPVLLWNFGTFSFIAPIVNLLILPWIPYLMLFGSFAIGVGFLSSSLGSIVALPAIGLSSIVLHVVHWFGLLPFASSQIPFAQVFAITSAGGITFFLVWLSHRPRAQDIDV</sequence>
<feature type="transmembrane region" description="Helical" evidence="6">
    <location>
        <begin position="420"/>
        <end position="442"/>
    </location>
</feature>
<dbReference type="EMBL" id="LCAH01000004">
    <property type="protein sequence ID" value="KKR87289.1"/>
    <property type="molecule type" value="Genomic_DNA"/>
</dbReference>
<keyword evidence="4 6" id="KW-1133">Transmembrane helix</keyword>
<dbReference type="Pfam" id="PF13567">
    <property type="entry name" value="DUF4131"/>
    <property type="match status" value="1"/>
</dbReference>
<name>A0A0G0UED5_9BACT</name>
<evidence type="ECO:0000256" key="6">
    <source>
        <dbReference type="SAM" id="Phobius"/>
    </source>
</evidence>
<feature type="transmembrane region" description="Helical" evidence="6">
    <location>
        <begin position="50"/>
        <end position="67"/>
    </location>
</feature>